<gene>
    <name evidence="1" type="ORF">CYMTET_35727</name>
</gene>
<dbReference type="EMBL" id="LGRX02022861">
    <property type="protein sequence ID" value="KAK3255100.1"/>
    <property type="molecule type" value="Genomic_DNA"/>
</dbReference>
<reference evidence="1 2" key="1">
    <citation type="journal article" date="2015" name="Genome Biol. Evol.">
        <title>Comparative Genomics of a Bacterivorous Green Alga Reveals Evolutionary Causalities and Consequences of Phago-Mixotrophic Mode of Nutrition.</title>
        <authorList>
            <person name="Burns J.A."/>
            <person name="Paasch A."/>
            <person name="Narechania A."/>
            <person name="Kim E."/>
        </authorList>
    </citation>
    <scope>NUCLEOTIDE SEQUENCE [LARGE SCALE GENOMIC DNA]</scope>
    <source>
        <strain evidence="1 2">PLY_AMNH</strain>
    </source>
</reference>
<proteinExistence type="predicted"/>
<accession>A0AAE0F8T2</accession>
<keyword evidence="2" id="KW-1185">Reference proteome</keyword>
<sequence>MSDASIARADTTADAKKHESQLLQKIWSCMRYIEASTAGECREVDEASLVDDCPKRDPTHTCTTNCDMREVAKHKYVCTGSGNVHACGPNCLDAIENREELVCPLTGLSVSVLYKLTFKSANDDHSSRDAKYSTDGFEIVRTRVKESKGRACGTGSPKRRVAPHLPQNELLKISDSVIRVLLWSDKRKSLFDDVKTRRSRAALKRVSHHLRSRSHNRLPVILTDVQSIFITEMQRTDGWISHTPPCNEARIAHLGRQCVQVQSLMLSNTIRKQIRSPIFQLSCRCQMEYFALGMLYIMRDGITSENDESVVQKDLFLNKYLPNLNGLHVFNFRKSRFTHATTCIKMALMLQHTLKSKFV</sequence>
<evidence type="ECO:0000313" key="1">
    <source>
        <dbReference type="EMBL" id="KAK3255100.1"/>
    </source>
</evidence>
<dbReference type="AlphaFoldDB" id="A0AAE0F8T2"/>
<evidence type="ECO:0000313" key="2">
    <source>
        <dbReference type="Proteomes" id="UP001190700"/>
    </source>
</evidence>
<name>A0AAE0F8T2_9CHLO</name>
<dbReference type="Proteomes" id="UP001190700">
    <property type="component" value="Unassembled WGS sequence"/>
</dbReference>
<organism evidence="1 2">
    <name type="scientific">Cymbomonas tetramitiformis</name>
    <dbReference type="NCBI Taxonomy" id="36881"/>
    <lineage>
        <taxon>Eukaryota</taxon>
        <taxon>Viridiplantae</taxon>
        <taxon>Chlorophyta</taxon>
        <taxon>Pyramimonadophyceae</taxon>
        <taxon>Pyramimonadales</taxon>
        <taxon>Pyramimonadaceae</taxon>
        <taxon>Cymbomonas</taxon>
    </lineage>
</organism>
<comment type="caution">
    <text evidence="1">The sequence shown here is derived from an EMBL/GenBank/DDBJ whole genome shotgun (WGS) entry which is preliminary data.</text>
</comment>
<protein>
    <submittedName>
        <fullName evidence="1">Uncharacterized protein</fullName>
    </submittedName>
</protein>